<dbReference type="EMBL" id="FNGW01000002">
    <property type="protein sequence ID" value="SDL55237.1"/>
    <property type="molecule type" value="Genomic_DNA"/>
</dbReference>
<reference evidence="1 2" key="1">
    <citation type="submission" date="2016-10" db="EMBL/GenBank/DDBJ databases">
        <authorList>
            <person name="de Groot N.N."/>
        </authorList>
    </citation>
    <scope>NUCLEOTIDE SEQUENCE [LARGE SCALE GENOMIC DNA]</scope>
    <source>
        <strain evidence="1 2">DSM 797</strain>
    </source>
</reference>
<dbReference type="RefSeq" id="WP_092724352.1">
    <property type="nucleotide sequence ID" value="NZ_FNGW01000002.1"/>
</dbReference>
<protein>
    <submittedName>
        <fullName evidence="1">Uncharacterized protein</fullName>
    </submittedName>
</protein>
<accession>A0A1G9L0L7</accession>
<keyword evidence="2" id="KW-1185">Reference proteome</keyword>
<sequence length="137" mass="16787">MSSKNIYGLTQEKYNLIKKYSLTLNDDLIWEFHHDKYHTIKYFTNKFAIKHSTLALLFNIHRLCYAKIKYFEKNFDKFKPYKYDYKVGFHECELFDMEFILHKPSNIIIDLRNLQSIKDIDEFKRFCNYLETFEGSH</sequence>
<evidence type="ECO:0000313" key="1">
    <source>
        <dbReference type="EMBL" id="SDL55237.1"/>
    </source>
</evidence>
<proteinExistence type="predicted"/>
<dbReference type="AlphaFoldDB" id="A0A1G9L0L7"/>
<gene>
    <name evidence="1" type="ORF">SAMN04515677_102327</name>
</gene>
<evidence type="ECO:0000313" key="2">
    <source>
        <dbReference type="Proteomes" id="UP000199068"/>
    </source>
</evidence>
<name>A0A1G9L0L7_9FIRM</name>
<organism evidence="1 2">
    <name type="scientific">Romboutsia lituseburensis DSM 797</name>
    <dbReference type="NCBI Taxonomy" id="1121325"/>
    <lineage>
        <taxon>Bacteria</taxon>
        <taxon>Bacillati</taxon>
        <taxon>Bacillota</taxon>
        <taxon>Clostridia</taxon>
        <taxon>Peptostreptococcales</taxon>
        <taxon>Peptostreptococcaceae</taxon>
        <taxon>Romboutsia</taxon>
    </lineage>
</organism>
<dbReference type="Proteomes" id="UP000199068">
    <property type="component" value="Unassembled WGS sequence"/>
</dbReference>